<dbReference type="Proteomes" id="UP000072421">
    <property type="component" value="Chromosome"/>
</dbReference>
<evidence type="ECO:0000313" key="2">
    <source>
        <dbReference type="EMBL" id="AMO93388.1"/>
    </source>
</evidence>
<dbReference type="EMBL" id="CP013232">
    <property type="protein sequence ID" value="AMO93388.1"/>
    <property type="molecule type" value="Genomic_DNA"/>
</dbReference>
<organism evidence="2">
    <name type="scientific">Collimonas fungivorans</name>
    <dbReference type="NCBI Taxonomy" id="158899"/>
    <lineage>
        <taxon>Bacteria</taxon>
        <taxon>Pseudomonadati</taxon>
        <taxon>Pseudomonadota</taxon>
        <taxon>Betaproteobacteria</taxon>
        <taxon>Burkholderiales</taxon>
        <taxon>Oxalobacteraceae</taxon>
        <taxon>Collimonas</taxon>
    </lineage>
</organism>
<reference evidence="2 3" key="1">
    <citation type="submission" date="2015-11" db="EMBL/GenBank/DDBJ databases">
        <title>Exploring the genomic traits of fungus-feeding bacterial genus Collimonas.</title>
        <authorList>
            <person name="Song C."/>
            <person name="Schmidt R."/>
            <person name="de Jager V."/>
            <person name="Krzyzanowska D."/>
            <person name="Jongedijk E."/>
            <person name="Cankar K."/>
            <person name="Beekwilder J."/>
            <person name="van Veen A."/>
            <person name="de Boer W."/>
            <person name="van Veen J.A."/>
            <person name="Garbeva P."/>
        </authorList>
    </citation>
    <scope>NUCLEOTIDE SEQUENCE [LARGE SCALE GENOMIC DNA]</scope>
    <source>
        <strain evidence="2 3">Ter6</strain>
    </source>
</reference>
<proteinExistence type="predicted"/>
<sequence length="38" mass="4285">MGLKKNGSKELFNAVQLSIATNEHDNQHDNKQGFGRTR</sequence>
<accession>A0A127P6P9</accession>
<protein>
    <submittedName>
        <fullName evidence="2">Uncharacterized protein</fullName>
    </submittedName>
</protein>
<dbReference type="PATRIC" id="fig|158899.10.peg.681"/>
<feature type="region of interest" description="Disordered" evidence="1">
    <location>
        <begin position="18"/>
        <end position="38"/>
    </location>
</feature>
<evidence type="ECO:0000313" key="3">
    <source>
        <dbReference type="Proteomes" id="UP000072421"/>
    </source>
</evidence>
<gene>
    <name evidence="2" type="ORF">CFter6_0663</name>
</gene>
<feature type="compositionally biased region" description="Basic and acidic residues" evidence="1">
    <location>
        <begin position="22"/>
        <end position="31"/>
    </location>
</feature>
<name>A0A127P6P9_9BURK</name>
<dbReference type="AlphaFoldDB" id="A0A127P6P9"/>
<evidence type="ECO:0000256" key="1">
    <source>
        <dbReference type="SAM" id="MobiDB-lite"/>
    </source>
</evidence>